<dbReference type="AlphaFoldDB" id="A0A9D1KKP0"/>
<accession>A0A9D1KKP0</accession>
<reference evidence="2" key="2">
    <citation type="journal article" date="2021" name="PeerJ">
        <title>Extensive microbial diversity within the chicken gut microbiome revealed by metagenomics and culture.</title>
        <authorList>
            <person name="Gilroy R."/>
            <person name="Ravi A."/>
            <person name="Getino M."/>
            <person name="Pursley I."/>
            <person name="Horton D.L."/>
            <person name="Alikhan N.F."/>
            <person name="Baker D."/>
            <person name="Gharbi K."/>
            <person name="Hall N."/>
            <person name="Watson M."/>
            <person name="Adriaenssens E.M."/>
            <person name="Foster-Nyarko E."/>
            <person name="Jarju S."/>
            <person name="Secka A."/>
            <person name="Antonio M."/>
            <person name="Oren A."/>
            <person name="Chaudhuri R.R."/>
            <person name="La Ragione R."/>
            <person name="Hildebrand F."/>
            <person name="Pallen M.J."/>
        </authorList>
    </citation>
    <scope>NUCLEOTIDE SEQUENCE</scope>
    <source>
        <strain evidence="2">ChiGjej1B1-24693</strain>
    </source>
</reference>
<dbReference type="Proteomes" id="UP000886842">
    <property type="component" value="Unassembled WGS sequence"/>
</dbReference>
<dbReference type="EMBL" id="DVLP01000070">
    <property type="protein sequence ID" value="HIT74419.1"/>
    <property type="molecule type" value="Genomic_DNA"/>
</dbReference>
<feature type="domain" description="Putative zinc-finger" evidence="1">
    <location>
        <begin position="15"/>
        <end position="48"/>
    </location>
</feature>
<reference evidence="2" key="1">
    <citation type="submission" date="2020-10" db="EMBL/GenBank/DDBJ databases">
        <authorList>
            <person name="Gilroy R."/>
        </authorList>
    </citation>
    <scope>NUCLEOTIDE SEQUENCE</scope>
    <source>
        <strain evidence="2">ChiGjej1B1-24693</strain>
    </source>
</reference>
<protein>
    <submittedName>
        <fullName evidence="2">Mycothiol system anti-sigma-R factor</fullName>
    </submittedName>
</protein>
<dbReference type="Pfam" id="PF13490">
    <property type="entry name" value="zf-HC2"/>
    <property type="match status" value="1"/>
</dbReference>
<dbReference type="InterPro" id="IPR024020">
    <property type="entry name" value="Anit_sigma_mycothiol_RsrA"/>
</dbReference>
<name>A0A9D1KKP0_9ACTN</name>
<evidence type="ECO:0000313" key="2">
    <source>
        <dbReference type="EMBL" id="HIT74419.1"/>
    </source>
</evidence>
<organism evidence="2 3">
    <name type="scientific">Candidatus Avipropionibacterium avicola</name>
    <dbReference type="NCBI Taxonomy" id="2840701"/>
    <lineage>
        <taxon>Bacteria</taxon>
        <taxon>Bacillati</taxon>
        <taxon>Actinomycetota</taxon>
        <taxon>Actinomycetes</taxon>
        <taxon>Propionibacteriales</taxon>
        <taxon>Propionibacteriaceae</taxon>
        <taxon>Propionibacteriaceae incertae sedis</taxon>
        <taxon>Candidatus Avipropionibacterium</taxon>
    </lineage>
</organism>
<gene>
    <name evidence="2" type="ORF">IAA98_02415</name>
</gene>
<sequence length="87" mass="9752">MSTTPAGDGPSQDDCEQALEQLHQFLDHELPSADSDHIRDHLHLCEQCLDTYDLTQQVKDLVHKHCGSAAPDDLRTKVLRTLRTSDS</sequence>
<dbReference type="InterPro" id="IPR027383">
    <property type="entry name" value="Znf_put"/>
</dbReference>
<comment type="caution">
    <text evidence="2">The sequence shown here is derived from an EMBL/GenBank/DDBJ whole genome shotgun (WGS) entry which is preliminary data.</text>
</comment>
<evidence type="ECO:0000259" key="1">
    <source>
        <dbReference type="Pfam" id="PF13490"/>
    </source>
</evidence>
<proteinExistence type="predicted"/>
<evidence type="ECO:0000313" key="3">
    <source>
        <dbReference type="Proteomes" id="UP000886842"/>
    </source>
</evidence>
<dbReference type="NCBIfam" id="TIGR03988">
    <property type="entry name" value="antisig_RsrA"/>
    <property type="match status" value="1"/>
</dbReference>